<feature type="domain" description="Ig-like" evidence="2">
    <location>
        <begin position="229"/>
        <end position="313"/>
    </location>
</feature>
<evidence type="ECO:0000259" key="2">
    <source>
        <dbReference type="PROSITE" id="PS50835"/>
    </source>
</evidence>
<feature type="region of interest" description="Disordered" evidence="1">
    <location>
        <begin position="164"/>
        <end position="228"/>
    </location>
</feature>
<protein>
    <recommendedName>
        <fullName evidence="2">Ig-like domain-containing protein</fullName>
    </recommendedName>
</protein>
<dbReference type="InterPro" id="IPR036179">
    <property type="entry name" value="Ig-like_dom_sf"/>
</dbReference>
<dbReference type="InterPro" id="IPR007110">
    <property type="entry name" value="Ig-like_dom"/>
</dbReference>
<name>A0ABN8MIA1_9CNID</name>
<sequence>MHGTIGMQAAEMKSSNSSESRRLLDFVPSFRPSFLSVVLVFVCGCLWMKNETTNERLMGLESRINLFPCVQSVSTENTDRISVSPTEAAATDLYKKVQTHVSESIGYTSASPLPKRAYATIRLRRRRHVLNDSSTSVTIHEVRKEITKQFEQLIPTKYCKSSDKVCPAGPPGYPGPTGARGPRGRRGPKGKKGITGPAGPRGEKGSNGEPGPKGMPGPPGKPGKSISAPQVMLSPAEQTRDEGGNTAFYCTVAGSPSPVVEWQFKGTKLLSGAKYLIKEGELIVRNMNYSDAGPYTCVARNILGSSEATGNLTVRG</sequence>
<gene>
    <name evidence="3" type="ORF">PEVE_00035711</name>
</gene>
<evidence type="ECO:0000313" key="3">
    <source>
        <dbReference type="EMBL" id="CAH3029183.1"/>
    </source>
</evidence>
<dbReference type="InterPro" id="IPR003598">
    <property type="entry name" value="Ig_sub2"/>
</dbReference>
<dbReference type="Pfam" id="PF01391">
    <property type="entry name" value="Collagen"/>
    <property type="match status" value="1"/>
</dbReference>
<reference evidence="3 4" key="1">
    <citation type="submission" date="2022-05" db="EMBL/GenBank/DDBJ databases">
        <authorList>
            <consortium name="Genoscope - CEA"/>
            <person name="William W."/>
        </authorList>
    </citation>
    <scope>NUCLEOTIDE SEQUENCE [LARGE SCALE GENOMIC DNA]</scope>
</reference>
<organism evidence="3 4">
    <name type="scientific">Porites evermanni</name>
    <dbReference type="NCBI Taxonomy" id="104178"/>
    <lineage>
        <taxon>Eukaryota</taxon>
        <taxon>Metazoa</taxon>
        <taxon>Cnidaria</taxon>
        <taxon>Anthozoa</taxon>
        <taxon>Hexacorallia</taxon>
        <taxon>Scleractinia</taxon>
        <taxon>Fungiina</taxon>
        <taxon>Poritidae</taxon>
        <taxon>Porites</taxon>
    </lineage>
</organism>
<feature type="non-terminal residue" evidence="3">
    <location>
        <position position="316"/>
    </location>
</feature>
<evidence type="ECO:0000256" key="1">
    <source>
        <dbReference type="SAM" id="MobiDB-lite"/>
    </source>
</evidence>
<dbReference type="InterPro" id="IPR008160">
    <property type="entry name" value="Collagen"/>
</dbReference>
<dbReference type="Pfam" id="PF07679">
    <property type="entry name" value="I-set"/>
    <property type="match status" value="1"/>
</dbReference>
<dbReference type="SMART" id="SM00408">
    <property type="entry name" value="IGc2"/>
    <property type="match status" value="1"/>
</dbReference>
<dbReference type="PROSITE" id="PS50835">
    <property type="entry name" value="IG_LIKE"/>
    <property type="match status" value="1"/>
</dbReference>
<feature type="compositionally biased region" description="Basic residues" evidence="1">
    <location>
        <begin position="182"/>
        <end position="192"/>
    </location>
</feature>
<accession>A0ABN8MIA1</accession>
<dbReference type="EMBL" id="CALNXI010000557">
    <property type="protein sequence ID" value="CAH3029183.1"/>
    <property type="molecule type" value="Genomic_DNA"/>
</dbReference>
<dbReference type="PANTHER" id="PTHR24637:SF421">
    <property type="entry name" value="CUTICLE COLLAGEN DPY-2"/>
    <property type="match status" value="1"/>
</dbReference>
<dbReference type="SUPFAM" id="SSF48726">
    <property type="entry name" value="Immunoglobulin"/>
    <property type="match status" value="1"/>
</dbReference>
<dbReference type="Gene3D" id="2.60.40.10">
    <property type="entry name" value="Immunoglobulins"/>
    <property type="match status" value="1"/>
</dbReference>
<proteinExistence type="predicted"/>
<dbReference type="SMART" id="SM00409">
    <property type="entry name" value="IG"/>
    <property type="match status" value="1"/>
</dbReference>
<dbReference type="Proteomes" id="UP001159427">
    <property type="component" value="Unassembled WGS sequence"/>
</dbReference>
<keyword evidence="4" id="KW-1185">Reference proteome</keyword>
<dbReference type="InterPro" id="IPR003599">
    <property type="entry name" value="Ig_sub"/>
</dbReference>
<dbReference type="InterPro" id="IPR013098">
    <property type="entry name" value="Ig_I-set"/>
</dbReference>
<dbReference type="PANTHER" id="PTHR24637">
    <property type="entry name" value="COLLAGEN"/>
    <property type="match status" value="1"/>
</dbReference>
<dbReference type="InterPro" id="IPR013783">
    <property type="entry name" value="Ig-like_fold"/>
</dbReference>
<evidence type="ECO:0000313" key="4">
    <source>
        <dbReference type="Proteomes" id="UP001159427"/>
    </source>
</evidence>
<comment type="caution">
    <text evidence="3">The sequence shown here is derived from an EMBL/GenBank/DDBJ whole genome shotgun (WGS) entry which is preliminary data.</text>
</comment>